<dbReference type="EMBL" id="HG994358">
    <property type="protein sequence ID" value="CAF2267260.1"/>
    <property type="molecule type" value="Genomic_DNA"/>
</dbReference>
<dbReference type="Proteomes" id="UP001295469">
    <property type="component" value="Chromosome A04"/>
</dbReference>
<dbReference type="AlphaFoldDB" id="A0A817AGE3"/>
<accession>A0A817AGE3</accession>
<reference evidence="1" key="1">
    <citation type="submission" date="2021-01" db="EMBL/GenBank/DDBJ databases">
        <authorList>
            <consortium name="Genoscope - CEA"/>
            <person name="William W."/>
        </authorList>
    </citation>
    <scope>NUCLEOTIDE SEQUENCE</scope>
</reference>
<organism evidence="1">
    <name type="scientific">Brassica napus</name>
    <name type="common">Rape</name>
    <dbReference type="NCBI Taxonomy" id="3708"/>
    <lineage>
        <taxon>Eukaryota</taxon>
        <taxon>Viridiplantae</taxon>
        <taxon>Streptophyta</taxon>
        <taxon>Embryophyta</taxon>
        <taxon>Tracheophyta</taxon>
        <taxon>Spermatophyta</taxon>
        <taxon>Magnoliopsida</taxon>
        <taxon>eudicotyledons</taxon>
        <taxon>Gunneridae</taxon>
        <taxon>Pentapetalae</taxon>
        <taxon>rosids</taxon>
        <taxon>malvids</taxon>
        <taxon>Brassicales</taxon>
        <taxon>Brassicaceae</taxon>
        <taxon>Brassiceae</taxon>
        <taxon>Brassica</taxon>
    </lineage>
</organism>
<gene>
    <name evidence="1" type="ORF">DARMORV10_A04P05120.1</name>
</gene>
<name>A0A817AGE3_BRANA</name>
<protein>
    <submittedName>
        <fullName evidence="1">(rape) hypothetical protein</fullName>
    </submittedName>
</protein>
<sequence length="65" mass="7329">MMEVQIYDRNCLNKRLFFIKDLLRLFQGVFIKSSCCSRGIVSTKLCSSLQSGKIVISLLVASVAR</sequence>
<proteinExistence type="predicted"/>
<evidence type="ECO:0000313" key="1">
    <source>
        <dbReference type="EMBL" id="CAF2267260.1"/>
    </source>
</evidence>